<evidence type="ECO:0000259" key="6">
    <source>
        <dbReference type="Pfam" id="PF02631"/>
    </source>
</evidence>
<sequence>MATAWDSALRYLGQRAHSRQELIQKLTRRGYDQEEIDQTLMRLDQADLLDDAQFARDYTRSLLSSRGSSRREVQRELGKKGISSDLVADVLADLPDDFDRALAGARKKMAGLADLEKDVRWRRTLAYLARRGFPEATCYAAVRAAEEEHNGN</sequence>
<evidence type="ECO:0000256" key="3">
    <source>
        <dbReference type="ARBA" id="ARBA00018111"/>
    </source>
</evidence>
<proteinExistence type="inferred from homology"/>
<dbReference type="Pfam" id="PF21982">
    <property type="entry name" value="RecX_HTH1"/>
    <property type="match status" value="1"/>
</dbReference>
<dbReference type="HAMAP" id="MF_01114">
    <property type="entry name" value="RecX"/>
    <property type="match status" value="1"/>
</dbReference>
<dbReference type="PANTHER" id="PTHR33602">
    <property type="entry name" value="REGULATORY PROTEIN RECX FAMILY PROTEIN"/>
    <property type="match status" value="1"/>
</dbReference>
<dbReference type="InterPro" id="IPR003783">
    <property type="entry name" value="Regulatory_RecX"/>
</dbReference>
<name>A0AAU7V519_9ACTO</name>
<comment type="subcellular location">
    <subcellularLocation>
        <location evidence="1 5">Cytoplasm</location>
    </subcellularLocation>
</comment>
<dbReference type="Pfam" id="PF21981">
    <property type="entry name" value="RecX_HTH3"/>
    <property type="match status" value="1"/>
</dbReference>
<keyword evidence="4 5" id="KW-0963">Cytoplasm</keyword>
<feature type="domain" description="RecX first three-helical" evidence="8">
    <location>
        <begin position="4"/>
        <end position="43"/>
    </location>
</feature>
<dbReference type="InterPro" id="IPR036388">
    <property type="entry name" value="WH-like_DNA-bd_sf"/>
</dbReference>
<dbReference type="Pfam" id="PF02631">
    <property type="entry name" value="RecX_HTH2"/>
    <property type="match status" value="1"/>
</dbReference>
<evidence type="ECO:0000256" key="1">
    <source>
        <dbReference type="ARBA" id="ARBA00004496"/>
    </source>
</evidence>
<organism evidence="9">
    <name type="scientific">Scrofimicrobium appendicitidis</name>
    <dbReference type="NCBI Taxonomy" id="3079930"/>
    <lineage>
        <taxon>Bacteria</taxon>
        <taxon>Bacillati</taxon>
        <taxon>Actinomycetota</taxon>
        <taxon>Actinomycetes</taxon>
        <taxon>Actinomycetales</taxon>
        <taxon>Actinomycetaceae</taxon>
        <taxon>Scrofimicrobium</taxon>
    </lineage>
</organism>
<dbReference type="Gene3D" id="1.10.10.10">
    <property type="entry name" value="Winged helix-like DNA-binding domain superfamily/Winged helix DNA-binding domain"/>
    <property type="match status" value="2"/>
</dbReference>
<reference evidence="9" key="1">
    <citation type="submission" date="2023-11" db="EMBL/GenBank/DDBJ databases">
        <title>Scrofimicrobium hongkongense sp. nov., isolated from a patient with peritonitis.</title>
        <authorList>
            <person name="Lao H.Y."/>
            <person name="Wong A.Y.P."/>
            <person name="Ng T.L."/>
            <person name="Wong R.Y.L."/>
            <person name="Yau M.C.Y."/>
            <person name="Lam J.Y.W."/>
            <person name="Siu G.K.H."/>
        </authorList>
    </citation>
    <scope>NUCLEOTIDE SEQUENCE</scope>
    <source>
        <strain evidence="9">R131</strain>
    </source>
</reference>
<feature type="domain" description="RecX third three-helical" evidence="7">
    <location>
        <begin position="96"/>
        <end position="141"/>
    </location>
</feature>
<dbReference type="AlphaFoldDB" id="A0AAU7V519"/>
<dbReference type="InterPro" id="IPR053925">
    <property type="entry name" value="RecX_HTH_3rd"/>
</dbReference>
<dbReference type="EMBL" id="CP138335">
    <property type="protein sequence ID" value="XBW07385.1"/>
    <property type="molecule type" value="Genomic_DNA"/>
</dbReference>
<accession>A0AAU7V519</accession>
<evidence type="ECO:0000259" key="7">
    <source>
        <dbReference type="Pfam" id="PF21981"/>
    </source>
</evidence>
<dbReference type="InterPro" id="IPR053926">
    <property type="entry name" value="RecX_HTH_1st"/>
</dbReference>
<dbReference type="GO" id="GO:0005737">
    <property type="term" value="C:cytoplasm"/>
    <property type="evidence" value="ECO:0007669"/>
    <property type="project" value="UniProtKB-SubCell"/>
</dbReference>
<evidence type="ECO:0000259" key="8">
    <source>
        <dbReference type="Pfam" id="PF21982"/>
    </source>
</evidence>
<evidence type="ECO:0000256" key="5">
    <source>
        <dbReference type="HAMAP-Rule" id="MF_01114"/>
    </source>
</evidence>
<comment type="similarity">
    <text evidence="2 5">Belongs to the RecX family.</text>
</comment>
<gene>
    <name evidence="5" type="primary">recX</name>
    <name evidence="9" type="ORF">SAC06_06965</name>
</gene>
<dbReference type="RefSeq" id="WP_350257591.1">
    <property type="nucleotide sequence ID" value="NZ_CP138335.1"/>
</dbReference>
<evidence type="ECO:0000313" key="9">
    <source>
        <dbReference type="EMBL" id="XBW07385.1"/>
    </source>
</evidence>
<dbReference type="PANTHER" id="PTHR33602:SF1">
    <property type="entry name" value="REGULATORY PROTEIN RECX FAMILY PROTEIN"/>
    <property type="match status" value="1"/>
</dbReference>
<dbReference type="InterPro" id="IPR053924">
    <property type="entry name" value="RecX_HTH_2nd"/>
</dbReference>
<dbReference type="KEGG" id="sapp:SAC06_06965"/>
<evidence type="ECO:0000256" key="2">
    <source>
        <dbReference type="ARBA" id="ARBA00009695"/>
    </source>
</evidence>
<protein>
    <recommendedName>
        <fullName evidence="3 5">Regulatory protein RecX</fullName>
    </recommendedName>
</protein>
<comment type="function">
    <text evidence="5">Modulates RecA activity.</text>
</comment>
<feature type="domain" description="RecX second three-helical" evidence="6">
    <location>
        <begin position="50"/>
        <end position="91"/>
    </location>
</feature>
<evidence type="ECO:0000256" key="4">
    <source>
        <dbReference type="ARBA" id="ARBA00022490"/>
    </source>
</evidence>
<dbReference type="GO" id="GO:0006282">
    <property type="term" value="P:regulation of DNA repair"/>
    <property type="evidence" value="ECO:0007669"/>
    <property type="project" value="UniProtKB-UniRule"/>
</dbReference>